<dbReference type="InterPro" id="IPR050321">
    <property type="entry name" value="Glycosyltr_2/OpgH_subfam"/>
</dbReference>
<keyword evidence="4 7" id="KW-0812">Transmembrane</keyword>
<dbReference type="PANTHER" id="PTHR43867:SF2">
    <property type="entry name" value="CELLULOSE SYNTHASE CATALYTIC SUBUNIT A [UDP-FORMING]"/>
    <property type="match status" value="1"/>
</dbReference>
<dbReference type="EMBL" id="JARXVQ010000001">
    <property type="protein sequence ID" value="MDH6182290.1"/>
    <property type="molecule type" value="Genomic_DNA"/>
</dbReference>
<proteinExistence type="predicted"/>
<dbReference type="PANTHER" id="PTHR43867">
    <property type="entry name" value="CELLULOSE SYNTHASE CATALYTIC SUBUNIT A [UDP-FORMING]"/>
    <property type="match status" value="1"/>
</dbReference>
<dbReference type="InterPro" id="IPR029044">
    <property type="entry name" value="Nucleotide-diphossugar_trans"/>
</dbReference>
<feature type="transmembrane region" description="Helical" evidence="7">
    <location>
        <begin position="6"/>
        <end position="27"/>
    </location>
</feature>
<dbReference type="EC" id="2.4.1.336" evidence="8"/>
<dbReference type="Pfam" id="PF13641">
    <property type="entry name" value="Glyco_tranf_2_3"/>
    <property type="match status" value="1"/>
</dbReference>
<dbReference type="Proteomes" id="UP001160142">
    <property type="component" value="Unassembled WGS sequence"/>
</dbReference>
<evidence type="ECO:0000256" key="4">
    <source>
        <dbReference type="ARBA" id="ARBA00022692"/>
    </source>
</evidence>
<evidence type="ECO:0000256" key="5">
    <source>
        <dbReference type="ARBA" id="ARBA00022989"/>
    </source>
</evidence>
<keyword evidence="5 7" id="KW-1133">Transmembrane helix</keyword>
<dbReference type="Gene3D" id="3.90.550.10">
    <property type="entry name" value="Spore Coat Polysaccharide Biosynthesis Protein SpsA, Chain A"/>
    <property type="match status" value="1"/>
</dbReference>
<dbReference type="RefSeq" id="WP_322134573.1">
    <property type="nucleotide sequence ID" value="NZ_CP085036.1"/>
</dbReference>
<keyword evidence="2 8" id="KW-0328">Glycosyltransferase</keyword>
<gene>
    <name evidence="8" type="ORF">M2152_002472</name>
</gene>
<keyword evidence="9" id="KW-1185">Reference proteome</keyword>
<name>A0ABT6KR79_9MICO</name>
<accession>A0ABT6KR79</accession>
<sequence>MPASESAQALAFVLLIIFLAYVLLILVPFLRRSKDPEGDPSRFGWHVFVPCRDEEAVIGATIERLRTTFPEVHVWVIDDASDDDTASIVQAVASVDPLVHLVRRHRPNARQGKGAALNEAYRALSRWLPRDADRSHTIVAVVDADGRLAPNALRQAAGAKAFANPTIGAAQAAVWMSNRDDPAPLKGEHSSLRQAWGRYLVRMQDIEFRTTIAAMQCLRLRTFSVGLGGNGQFSRLSALDTVTEMSGAPWHGSLLEDYELGVHVVLAGYQNTYMHDTHVEQEALPQTRRLLTQRVRWCQGGMQCAKYLPKIFRSEHFTNAGSLEATYFLLLPFIQLAGIVLWPAAFIAMAAQGTLYAGSFAAFAAQSWWLIPLIVLTGILPFGIWAIIYRQQVAREASWGRAIGWAMGYWLYMYQAYICVVRALTRLVLGKDTWSKTRRNAERDNLGLVARET</sequence>
<evidence type="ECO:0000256" key="2">
    <source>
        <dbReference type="ARBA" id="ARBA00022676"/>
    </source>
</evidence>
<keyword evidence="6 7" id="KW-0472">Membrane</keyword>
<evidence type="ECO:0000313" key="9">
    <source>
        <dbReference type="Proteomes" id="UP001160142"/>
    </source>
</evidence>
<feature type="transmembrane region" description="Helical" evidence="7">
    <location>
        <begin position="327"/>
        <end position="348"/>
    </location>
</feature>
<dbReference type="GO" id="GO:0016757">
    <property type="term" value="F:glycosyltransferase activity"/>
    <property type="evidence" value="ECO:0007669"/>
    <property type="project" value="UniProtKB-KW"/>
</dbReference>
<feature type="transmembrane region" description="Helical" evidence="7">
    <location>
        <begin position="409"/>
        <end position="429"/>
    </location>
</feature>
<comment type="subcellular location">
    <subcellularLocation>
        <location evidence="1">Membrane</location>
        <topology evidence="1">Multi-pass membrane protein</topology>
    </subcellularLocation>
</comment>
<keyword evidence="3 8" id="KW-0808">Transferase</keyword>
<evidence type="ECO:0000256" key="3">
    <source>
        <dbReference type="ARBA" id="ARBA00022679"/>
    </source>
</evidence>
<reference evidence="8 9" key="1">
    <citation type="submission" date="2023-04" db="EMBL/GenBank/DDBJ databases">
        <title>Genome Encyclopedia of Bacteria and Archaea VI: Functional Genomics of Type Strains.</title>
        <authorList>
            <person name="Whitman W."/>
        </authorList>
    </citation>
    <scope>NUCLEOTIDE SEQUENCE [LARGE SCALE GENOMIC DNA]</scope>
    <source>
        <strain evidence="8 9">SG_E_30_P1</strain>
    </source>
</reference>
<evidence type="ECO:0000313" key="8">
    <source>
        <dbReference type="EMBL" id="MDH6182290.1"/>
    </source>
</evidence>
<evidence type="ECO:0000256" key="7">
    <source>
        <dbReference type="SAM" id="Phobius"/>
    </source>
</evidence>
<feature type="transmembrane region" description="Helical" evidence="7">
    <location>
        <begin position="368"/>
        <end position="388"/>
    </location>
</feature>
<dbReference type="SUPFAM" id="SSF53448">
    <property type="entry name" value="Nucleotide-diphospho-sugar transferases"/>
    <property type="match status" value="1"/>
</dbReference>
<evidence type="ECO:0000256" key="6">
    <source>
        <dbReference type="ARBA" id="ARBA00023136"/>
    </source>
</evidence>
<protein>
    <submittedName>
        <fullName evidence="8">1,2-diacylglycerol 3-beta-glucosyltransferase</fullName>
        <ecNumber evidence="8">2.4.1.336</ecNumber>
    </submittedName>
</protein>
<evidence type="ECO:0000256" key="1">
    <source>
        <dbReference type="ARBA" id="ARBA00004141"/>
    </source>
</evidence>
<organism evidence="8 9">
    <name type="scientific">Antiquaquibacter oligotrophicus</name>
    <dbReference type="NCBI Taxonomy" id="2880260"/>
    <lineage>
        <taxon>Bacteria</taxon>
        <taxon>Bacillati</taxon>
        <taxon>Actinomycetota</taxon>
        <taxon>Actinomycetes</taxon>
        <taxon>Micrococcales</taxon>
        <taxon>Microbacteriaceae</taxon>
        <taxon>Antiquaquibacter</taxon>
    </lineage>
</organism>
<comment type="caution">
    <text evidence="8">The sequence shown here is derived from an EMBL/GenBank/DDBJ whole genome shotgun (WGS) entry which is preliminary data.</text>
</comment>